<dbReference type="GO" id="GO:0050152">
    <property type="term" value="F:omega-amidase activity"/>
    <property type="evidence" value="ECO:0007669"/>
    <property type="project" value="UniProtKB-EC"/>
</dbReference>
<dbReference type="EMBL" id="CP120682">
    <property type="protein sequence ID" value="WKN39059.1"/>
    <property type="molecule type" value="Genomic_DNA"/>
</dbReference>
<evidence type="ECO:0000256" key="5">
    <source>
        <dbReference type="ARBA" id="ARBA00072139"/>
    </source>
</evidence>
<dbReference type="PROSITE" id="PS50263">
    <property type="entry name" value="CN_HYDROLASE"/>
    <property type="match status" value="1"/>
</dbReference>
<dbReference type="Gene3D" id="3.60.110.10">
    <property type="entry name" value="Carbon-nitrogen hydrolase"/>
    <property type="match status" value="1"/>
</dbReference>
<dbReference type="FunFam" id="3.60.110.10:FF:000004">
    <property type="entry name" value="Carbon-nitrogen hydrolase"/>
    <property type="match status" value="1"/>
</dbReference>
<evidence type="ECO:0000256" key="4">
    <source>
        <dbReference type="ARBA" id="ARBA00052904"/>
    </source>
</evidence>
<dbReference type="PANTHER" id="PTHR47799">
    <property type="entry name" value="OMEGA-AMIDASE YAFV"/>
    <property type="match status" value="1"/>
</dbReference>
<dbReference type="InterPro" id="IPR052737">
    <property type="entry name" value="Omega-amidase_YafV"/>
</dbReference>
<keyword evidence="2" id="KW-0378">Hydrolase</keyword>
<dbReference type="AlphaFoldDB" id="A0AA49GUP7"/>
<name>A0AA49GUP7_9BACT</name>
<comment type="catalytic activity">
    <reaction evidence="4">
        <text>a monoamide of a dicarboxylate + H2O = a dicarboxylate + NH4(+)</text>
        <dbReference type="Rhea" id="RHEA:11716"/>
        <dbReference type="ChEBI" id="CHEBI:15377"/>
        <dbReference type="ChEBI" id="CHEBI:28938"/>
        <dbReference type="ChEBI" id="CHEBI:28965"/>
        <dbReference type="ChEBI" id="CHEBI:77450"/>
        <dbReference type="EC" id="3.5.1.3"/>
    </reaction>
</comment>
<dbReference type="InterPro" id="IPR036526">
    <property type="entry name" value="C-N_Hydrolase_sf"/>
</dbReference>
<evidence type="ECO:0000256" key="1">
    <source>
        <dbReference type="ARBA" id="ARBA00010613"/>
    </source>
</evidence>
<dbReference type="Pfam" id="PF00795">
    <property type="entry name" value="CN_hydrolase"/>
    <property type="match status" value="1"/>
</dbReference>
<proteinExistence type="inferred from homology"/>
<organism evidence="7">
    <name type="scientific">Roseihalotalea indica</name>
    <dbReference type="NCBI Taxonomy" id="2867963"/>
    <lineage>
        <taxon>Bacteria</taxon>
        <taxon>Pseudomonadati</taxon>
        <taxon>Bacteroidota</taxon>
        <taxon>Cytophagia</taxon>
        <taxon>Cytophagales</taxon>
        <taxon>Catalimonadaceae</taxon>
        <taxon>Roseihalotalea</taxon>
    </lineage>
</organism>
<dbReference type="NCBIfam" id="NF007757">
    <property type="entry name" value="PRK10438.1"/>
    <property type="match status" value="1"/>
</dbReference>
<dbReference type="CDD" id="cd07575">
    <property type="entry name" value="Xc-1258_like"/>
    <property type="match status" value="1"/>
</dbReference>
<dbReference type="InterPro" id="IPR003010">
    <property type="entry name" value="C-N_Hydrolase"/>
</dbReference>
<evidence type="ECO:0000259" key="6">
    <source>
        <dbReference type="PROSITE" id="PS50263"/>
    </source>
</evidence>
<dbReference type="GO" id="GO:0106008">
    <property type="term" value="F:2-oxoglutaramate amidase activity"/>
    <property type="evidence" value="ECO:0007669"/>
    <property type="project" value="TreeGrafter"/>
</dbReference>
<gene>
    <name evidence="7" type="ORF">K4G66_10155</name>
</gene>
<dbReference type="SUPFAM" id="SSF56317">
    <property type="entry name" value="Carbon-nitrogen hydrolase"/>
    <property type="match status" value="1"/>
</dbReference>
<feature type="domain" description="CN hydrolase" evidence="6">
    <location>
        <begin position="7"/>
        <end position="244"/>
    </location>
</feature>
<dbReference type="PANTHER" id="PTHR47799:SF1">
    <property type="entry name" value="OMEGA-AMIDASE YAFV"/>
    <property type="match status" value="1"/>
</dbReference>
<evidence type="ECO:0000313" key="7">
    <source>
        <dbReference type="EMBL" id="WKN39059.1"/>
    </source>
</evidence>
<sequence>MPKTSPLTVTLIQTSLHWHQIEANLAMLEEKIWQIGQPTDLIILPEMFSTGFTQKATTLAEPMNSKTFRWMKQQAAQTQAVVVGSYIVREQQAFYNRLLWMEPDGTFATYDKRHLFRMANEDDTFSAGETRIIQECKGWKICPLVCYDLRFPVWSRNYTQENESLAYDLLLYVANWPAPRSQAWNLLLRGRAIENSCYTIGVNRVGEDGNGVLYSGNSIVADARGNILADLESKEDIYTIELSYDDLMAYREKFPVHLDADRFSLSS</sequence>
<comment type="similarity">
    <text evidence="1">Belongs to the carbon-nitrogen hydrolase superfamily. NIT1/NIT2 family.</text>
</comment>
<reference evidence="7" key="2">
    <citation type="journal article" date="2024" name="Antonie Van Leeuwenhoek">
        <title>Roseihalotalea indica gen. nov., sp. nov., a halophilic Bacteroidetes from mesopelagic Southwest Indian Ocean with higher carbohydrate metabolic potential.</title>
        <authorList>
            <person name="Chen B."/>
            <person name="Zhang M."/>
            <person name="Lin D."/>
            <person name="Ye J."/>
            <person name="Tang K."/>
        </authorList>
    </citation>
    <scope>NUCLEOTIDE SEQUENCE</scope>
    <source>
        <strain evidence="7">TK19036</strain>
    </source>
</reference>
<dbReference type="EC" id="3.5.1.3" evidence="3"/>
<evidence type="ECO:0000256" key="3">
    <source>
        <dbReference type="ARBA" id="ARBA00039118"/>
    </source>
</evidence>
<reference evidence="7" key="1">
    <citation type="journal article" date="2023" name="Comput. Struct. Biotechnol. J.">
        <title>Discovery of a novel marine Bacteroidetes with a rich repertoire of carbohydrate-active enzymes.</title>
        <authorList>
            <person name="Chen B."/>
            <person name="Liu G."/>
            <person name="Chen Q."/>
            <person name="Wang H."/>
            <person name="Liu L."/>
            <person name="Tang K."/>
        </authorList>
    </citation>
    <scope>NUCLEOTIDE SEQUENCE</scope>
    <source>
        <strain evidence="7">TK19036</strain>
    </source>
</reference>
<protein>
    <recommendedName>
        <fullName evidence="5">Omega-amidase YafV</fullName>
        <ecNumber evidence="3">3.5.1.3</ecNumber>
    </recommendedName>
</protein>
<accession>A0AA49GUP7</accession>
<evidence type="ECO:0000256" key="2">
    <source>
        <dbReference type="ARBA" id="ARBA00022801"/>
    </source>
</evidence>